<organism evidence="4 5">
    <name type="scientific">Candidatus Schekmanbacteria bacterium RBG_13_48_7</name>
    <dbReference type="NCBI Taxonomy" id="1817878"/>
    <lineage>
        <taxon>Bacteria</taxon>
        <taxon>Candidatus Schekmaniibacteriota</taxon>
    </lineage>
</organism>
<dbReference type="PROSITE" id="PS01129">
    <property type="entry name" value="PSI_RLU"/>
    <property type="match status" value="1"/>
</dbReference>
<evidence type="ECO:0000259" key="3">
    <source>
        <dbReference type="Pfam" id="PF00849"/>
    </source>
</evidence>
<dbReference type="Gene3D" id="3.30.2350.10">
    <property type="entry name" value="Pseudouridine synthase"/>
    <property type="match status" value="1"/>
</dbReference>
<dbReference type="Pfam" id="PF00849">
    <property type="entry name" value="PseudoU_synth_2"/>
    <property type="match status" value="1"/>
</dbReference>
<evidence type="ECO:0000256" key="2">
    <source>
        <dbReference type="ARBA" id="ARBA00023235"/>
    </source>
</evidence>
<dbReference type="PANTHER" id="PTHR21600">
    <property type="entry name" value="MITOCHONDRIAL RNA PSEUDOURIDINE SYNTHASE"/>
    <property type="match status" value="1"/>
</dbReference>
<feature type="non-terminal residue" evidence="4">
    <location>
        <position position="224"/>
    </location>
</feature>
<dbReference type="PANTHER" id="PTHR21600:SF44">
    <property type="entry name" value="RIBOSOMAL LARGE SUBUNIT PSEUDOURIDINE SYNTHASE D"/>
    <property type="match status" value="1"/>
</dbReference>
<feature type="domain" description="Pseudouridine synthase RsuA/RluA-like" evidence="3">
    <location>
        <begin position="18"/>
        <end position="170"/>
    </location>
</feature>
<dbReference type="AlphaFoldDB" id="A0A1F7RY76"/>
<dbReference type="GO" id="GO:0140098">
    <property type="term" value="F:catalytic activity, acting on RNA"/>
    <property type="evidence" value="ECO:0007669"/>
    <property type="project" value="UniProtKB-ARBA"/>
</dbReference>
<dbReference type="CDD" id="cd02869">
    <property type="entry name" value="PseudoU_synth_RluA_like"/>
    <property type="match status" value="1"/>
</dbReference>
<dbReference type="Proteomes" id="UP000179266">
    <property type="component" value="Unassembled WGS sequence"/>
</dbReference>
<dbReference type="InterPro" id="IPR050188">
    <property type="entry name" value="RluA_PseudoU_synthase"/>
</dbReference>
<dbReference type="SUPFAM" id="SSF55120">
    <property type="entry name" value="Pseudouridine synthase"/>
    <property type="match status" value="1"/>
</dbReference>
<keyword evidence="2" id="KW-0413">Isomerase</keyword>
<evidence type="ECO:0000313" key="4">
    <source>
        <dbReference type="EMBL" id="OGL46380.1"/>
    </source>
</evidence>
<dbReference type="InterPro" id="IPR006145">
    <property type="entry name" value="PsdUridine_synth_RsuA/RluA"/>
</dbReference>
<dbReference type="GO" id="GO:0009982">
    <property type="term" value="F:pseudouridine synthase activity"/>
    <property type="evidence" value="ECO:0007669"/>
    <property type="project" value="InterPro"/>
</dbReference>
<sequence length="224" mass="25569">MKKNIMMQKFNIIFEDSDLLIVSKPAGLLSVPIKSSKAVNLKDQLNRYLASRKQKAFIVHRIDRYTSGLMVFAKNIRARTHLVNQFLAHKPKRIYLALVRGCMSPPKGKLQHYLKLIKSGFRQVVVKGESQGGQLAVTHYEVLKSNKKYSLVKIQLETGLKNQIRVQFAAAGHPVIGDRHYTPDEKTEPLIQRQALHAYRLGFIHPVTLKQVVFKANPPFDFNN</sequence>
<evidence type="ECO:0000313" key="5">
    <source>
        <dbReference type="Proteomes" id="UP000179266"/>
    </source>
</evidence>
<proteinExistence type="inferred from homology"/>
<comment type="caution">
    <text evidence="4">The sequence shown here is derived from an EMBL/GenBank/DDBJ whole genome shotgun (WGS) entry which is preliminary data.</text>
</comment>
<accession>A0A1F7RY76</accession>
<name>A0A1F7RY76_9BACT</name>
<dbReference type="InterPro" id="IPR006224">
    <property type="entry name" value="PsdUridine_synth_RluA-like_CS"/>
</dbReference>
<gene>
    <name evidence="4" type="ORF">A2161_02995</name>
</gene>
<dbReference type="GO" id="GO:0000455">
    <property type="term" value="P:enzyme-directed rRNA pseudouridine synthesis"/>
    <property type="evidence" value="ECO:0007669"/>
    <property type="project" value="TreeGrafter"/>
</dbReference>
<evidence type="ECO:0000256" key="1">
    <source>
        <dbReference type="ARBA" id="ARBA00010876"/>
    </source>
</evidence>
<reference evidence="4 5" key="1">
    <citation type="journal article" date="2016" name="Nat. Commun.">
        <title>Thousands of microbial genomes shed light on interconnected biogeochemical processes in an aquifer system.</title>
        <authorList>
            <person name="Anantharaman K."/>
            <person name="Brown C.T."/>
            <person name="Hug L.A."/>
            <person name="Sharon I."/>
            <person name="Castelle C.J."/>
            <person name="Probst A.J."/>
            <person name="Thomas B.C."/>
            <person name="Singh A."/>
            <person name="Wilkins M.J."/>
            <person name="Karaoz U."/>
            <person name="Brodie E.L."/>
            <person name="Williams K.H."/>
            <person name="Hubbard S.S."/>
            <person name="Banfield J.F."/>
        </authorList>
    </citation>
    <scope>NUCLEOTIDE SEQUENCE [LARGE SCALE GENOMIC DNA]</scope>
</reference>
<comment type="similarity">
    <text evidence="1">Belongs to the pseudouridine synthase RluA family.</text>
</comment>
<protein>
    <recommendedName>
        <fullName evidence="3">Pseudouridine synthase RsuA/RluA-like domain-containing protein</fullName>
    </recommendedName>
</protein>
<dbReference type="EMBL" id="MGDD01000130">
    <property type="protein sequence ID" value="OGL46380.1"/>
    <property type="molecule type" value="Genomic_DNA"/>
</dbReference>
<dbReference type="GO" id="GO:0003723">
    <property type="term" value="F:RNA binding"/>
    <property type="evidence" value="ECO:0007669"/>
    <property type="project" value="InterPro"/>
</dbReference>
<dbReference type="InterPro" id="IPR020103">
    <property type="entry name" value="PsdUridine_synth_cat_dom_sf"/>
</dbReference>